<evidence type="ECO:0000313" key="2">
    <source>
        <dbReference type="Proteomes" id="UP000318668"/>
    </source>
</evidence>
<keyword evidence="2" id="KW-1185">Reference proteome</keyword>
<dbReference type="EMBL" id="MK801723">
    <property type="protein sequence ID" value="QDF17426.1"/>
    <property type="molecule type" value="Genomic_DNA"/>
</dbReference>
<dbReference type="GeneID" id="77950893"/>
<organism evidence="1 2">
    <name type="scientific">Gordonia phage Coeur</name>
    <dbReference type="NCBI Taxonomy" id="2571246"/>
    <lineage>
        <taxon>Viruses</taxon>
        <taxon>Duplodnaviria</taxon>
        <taxon>Heunggongvirae</taxon>
        <taxon>Uroviricota</taxon>
        <taxon>Caudoviricetes</taxon>
        <taxon>Coeurvirus</taxon>
        <taxon>Coeurvirus coeur</taxon>
    </lineage>
</organism>
<dbReference type="Proteomes" id="UP000318668">
    <property type="component" value="Segment"/>
</dbReference>
<dbReference type="RefSeq" id="YP_010674579.1">
    <property type="nucleotide sequence ID" value="NC_070994.1"/>
</dbReference>
<dbReference type="KEGG" id="vg:77950893"/>
<name>A0A4Y6EFB8_9CAUD</name>
<sequence length="114" mass="12121">MTAPAGPESPATVAAVAGWLGVPEDDTEEIRHIEAVVPAVNALVRSFHTAPDGDAWPAHIAQGATMLAARIVRRRNSPAGVEAFTELGPQYVSRYDPDLDRLLGLGGWRRLVVG</sequence>
<accession>A0A4Y6EFB8</accession>
<reference evidence="1 2" key="1">
    <citation type="submission" date="2019-04" db="EMBL/GenBank/DDBJ databases">
        <authorList>
            <person name="Alwine J.A."/>
            <person name="Grubb S.R."/>
            <person name="Haszto C.S."/>
            <person name="Molleti L.S."/>
            <person name="Simms M.O."/>
            <person name="Butela K.A."/>
            <person name="Garlena R.A."/>
            <person name="Russell D.A."/>
            <person name="Pope W.H."/>
            <person name="Jacobs-Sera D."/>
            <person name="Hatfull G.F."/>
        </authorList>
    </citation>
    <scope>NUCLEOTIDE SEQUENCE [LARGE SCALE GENOMIC DNA]</scope>
</reference>
<protein>
    <submittedName>
        <fullName evidence="1">Head-to-tail adaptor</fullName>
    </submittedName>
</protein>
<evidence type="ECO:0000313" key="1">
    <source>
        <dbReference type="EMBL" id="QDF17426.1"/>
    </source>
</evidence>
<gene>
    <name evidence="1" type="primary">8</name>
    <name evidence="1" type="ORF">SEA_COEUR_8</name>
</gene>
<proteinExistence type="predicted"/>